<accession>A0A1D8KSF1</accession>
<protein>
    <submittedName>
        <fullName evidence="3">Structural protein</fullName>
    </submittedName>
</protein>
<dbReference type="Pfam" id="PF14240">
    <property type="entry name" value="YHYH"/>
    <property type="match status" value="1"/>
</dbReference>
<dbReference type="Proteomes" id="UP000204364">
    <property type="component" value="Segment"/>
</dbReference>
<dbReference type="InterPro" id="IPR025924">
    <property type="entry name" value="YHYH_dom"/>
</dbReference>
<reference evidence="3 4" key="1">
    <citation type="journal article" date="2016" name="Virology">
        <title>The genomic content and context of auxiliary metabolic genes in marine cyanomyoviruses.</title>
        <authorList>
            <person name="Crummett L.T."/>
            <person name="Puxty R.J."/>
            <person name="Weihe C."/>
            <person name="Marston M.F."/>
            <person name="Martiny J.B."/>
        </authorList>
    </citation>
    <scope>NUCLEOTIDE SEQUENCE [LARGE SCALE GENOMIC DNA]</scope>
    <source>
        <strain evidence="3">0810PA09</strain>
    </source>
</reference>
<dbReference type="KEGG" id="vg:30310039"/>
<sequence>MTATAEYNSGTRTITVDGDGLPDPVLYGTFPNANNPNQVTEQDFNHDFYYRGGTFGVTRTFDDNTFVHEGFFIQIPLSVNDNELLGNEIQVGDRILFVFDANTPDEYKQVFVYKGTEQTATAGEFWRASDQYLELIMEFSKSGYNGTYTYYDQRNGRTQTPLGSIGIAANGVVFFNPSAGAGGNPPQGFNWNAHYEDSPVNFGDDNCGGHPENTGQYHYHDTHFIDCWKANSVMSTYNDYYGSSQYNGDNLRHPDGHSKILGYAFDGFPIYGPYLYSDAWDNDSEIAIASTSYRVKSEEVPGRPIYGDSQQNPPAGSLMQDWEYSEGLGILDEHNGRFCITPEFQDGTYAYFLSCELDSENELQARFPYLIGFTTRETLDQPANNGAAAPPPPDSDGGEPPAPATVQISLQPQNVTINVGQTVTFSVTAAISPEDGPKAYQWYRSTDGGFSYAVLTGATDPQYQFTALNYMSGYKYRVEVRGPLGLGATPAQNSPLTSDVATLVVTGFGDGQGDTDFSSTDAKFDTTQTSFDAT</sequence>
<evidence type="ECO:0000313" key="3">
    <source>
        <dbReference type="EMBL" id="AOV61559.1"/>
    </source>
</evidence>
<feature type="region of interest" description="Disordered" evidence="1">
    <location>
        <begin position="300"/>
        <end position="319"/>
    </location>
</feature>
<dbReference type="InterPro" id="IPR013783">
    <property type="entry name" value="Ig-like_fold"/>
</dbReference>
<dbReference type="Gene3D" id="2.60.40.10">
    <property type="entry name" value="Immunoglobulins"/>
    <property type="match status" value="1"/>
</dbReference>
<proteinExistence type="predicted"/>
<dbReference type="OrthoDB" id="11928at10239"/>
<organism evidence="3 4">
    <name type="scientific">Synechococcus phage S-WAM1</name>
    <dbReference type="NCBI Taxonomy" id="1815521"/>
    <lineage>
        <taxon>Viruses</taxon>
        <taxon>Duplodnaviria</taxon>
        <taxon>Heunggongvirae</taxon>
        <taxon>Uroviricota</taxon>
        <taxon>Caudoviricetes</taxon>
        <taxon>Pantevenvirales</taxon>
        <taxon>Kyanoviridae</taxon>
        <taxon>Sokavirus</taxon>
        <taxon>Sokavirus swam1</taxon>
    </lineage>
</organism>
<dbReference type="GeneID" id="30310039"/>
<feature type="domain" description="YHYH" evidence="2">
    <location>
        <begin position="158"/>
        <end position="355"/>
    </location>
</feature>
<dbReference type="RefSeq" id="YP_009325075.1">
    <property type="nucleotide sequence ID" value="NC_031944.1"/>
</dbReference>
<name>A0A1D8KSF1_9CAUD</name>
<gene>
    <name evidence="3" type="ORF">P090810_086</name>
</gene>
<evidence type="ECO:0000259" key="2">
    <source>
        <dbReference type="Pfam" id="PF14240"/>
    </source>
</evidence>
<dbReference type="EMBL" id="KU686210">
    <property type="protein sequence ID" value="AOV61559.1"/>
    <property type="molecule type" value="Genomic_DNA"/>
</dbReference>
<keyword evidence="4" id="KW-1185">Reference proteome</keyword>
<feature type="region of interest" description="Disordered" evidence="1">
    <location>
        <begin position="380"/>
        <end position="404"/>
    </location>
</feature>
<evidence type="ECO:0000256" key="1">
    <source>
        <dbReference type="SAM" id="MobiDB-lite"/>
    </source>
</evidence>
<evidence type="ECO:0000313" key="4">
    <source>
        <dbReference type="Proteomes" id="UP000204364"/>
    </source>
</evidence>